<comment type="caution">
    <text evidence="3">The sequence shown here is derived from an EMBL/GenBank/DDBJ whole genome shotgun (WGS) entry which is preliminary data.</text>
</comment>
<feature type="domain" description="VWFA" evidence="2">
    <location>
        <begin position="33"/>
        <end position="230"/>
    </location>
</feature>
<feature type="signal peptide" evidence="1">
    <location>
        <begin position="1"/>
        <end position="25"/>
    </location>
</feature>
<dbReference type="InterPro" id="IPR013424">
    <property type="entry name" value="Ice-binding_C"/>
</dbReference>
<dbReference type="NCBIfam" id="TIGR02595">
    <property type="entry name" value="PEP_CTERM"/>
    <property type="match status" value="1"/>
</dbReference>
<dbReference type="Pfam" id="PF06707">
    <property type="entry name" value="DUF1194"/>
    <property type="match status" value="1"/>
</dbReference>
<sequence>MSVFKKFFGVILLASVAYFPWVAQAVPTQVDLELVLAVDVSGSVDATEYAGQKAGYIAAFNDAAIQSAITSGKYGSIAVTYVEWSASSQQAQLVDWTLIDSAASASAFATAIDNTSRAFGNTTGVGSAIQYSAGLFSFNDMDNAKYVGDRKVIDISGDGQNNTGISPSTARDAALLAGVTTINAIAIQSLSLETYFENNVIGGANAFATFAADFEDDFSQAIKDKIFREVTDKPVPEPATFGLLGLGLAGLAFARRRKLAS</sequence>
<name>A0A3D8H823_9GAMM</name>
<dbReference type="SUPFAM" id="SSF53300">
    <property type="entry name" value="vWA-like"/>
    <property type="match status" value="1"/>
</dbReference>
<evidence type="ECO:0000256" key="1">
    <source>
        <dbReference type="SAM" id="SignalP"/>
    </source>
</evidence>
<keyword evidence="4" id="KW-1185">Reference proteome</keyword>
<dbReference type="EMBL" id="QRDH01000001">
    <property type="protein sequence ID" value="RDU42807.1"/>
    <property type="molecule type" value="Genomic_DNA"/>
</dbReference>
<dbReference type="InterPro" id="IPR036465">
    <property type="entry name" value="vWFA_dom_sf"/>
</dbReference>
<dbReference type="InterPro" id="IPR010607">
    <property type="entry name" value="DUF1194"/>
</dbReference>
<evidence type="ECO:0000313" key="3">
    <source>
        <dbReference type="EMBL" id="RDU42807.1"/>
    </source>
</evidence>
<accession>A0A3D8H823</accession>
<evidence type="ECO:0000313" key="4">
    <source>
        <dbReference type="Proteomes" id="UP000256431"/>
    </source>
</evidence>
<proteinExistence type="predicted"/>
<reference evidence="3 4" key="1">
    <citation type="submission" date="2018-08" db="EMBL/GenBank/DDBJ databases">
        <title>Genome sequence of Marinobacter flavimaris KCTC 12185.</title>
        <authorList>
            <person name="Chun J."/>
            <person name="Kim B.-Y."/>
            <person name="Choi S.-B."/>
            <person name="Kwak M.-J."/>
        </authorList>
    </citation>
    <scope>NUCLEOTIDE SEQUENCE [LARGE SCALE GENOMIC DNA]</scope>
    <source>
        <strain evidence="3 4">KCTC 12185</strain>
    </source>
</reference>
<dbReference type="Pfam" id="PF07589">
    <property type="entry name" value="PEP-CTERM"/>
    <property type="match status" value="1"/>
</dbReference>
<organism evidence="3 4">
    <name type="scientific">Marinobacter flavimaris</name>
    <dbReference type="NCBI Taxonomy" id="262076"/>
    <lineage>
        <taxon>Bacteria</taxon>
        <taxon>Pseudomonadati</taxon>
        <taxon>Pseudomonadota</taxon>
        <taxon>Gammaproteobacteria</taxon>
        <taxon>Pseudomonadales</taxon>
        <taxon>Marinobacteraceae</taxon>
        <taxon>Marinobacter</taxon>
    </lineage>
</organism>
<gene>
    <name evidence="3" type="ORF">DXI23_03850</name>
</gene>
<dbReference type="Proteomes" id="UP000256431">
    <property type="component" value="Unassembled WGS sequence"/>
</dbReference>
<feature type="chain" id="PRO_5017735084" evidence="1">
    <location>
        <begin position="26"/>
        <end position="261"/>
    </location>
</feature>
<dbReference type="Gene3D" id="3.40.50.410">
    <property type="entry name" value="von Willebrand factor, type A domain"/>
    <property type="match status" value="1"/>
</dbReference>
<dbReference type="InterPro" id="IPR002035">
    <property type="entry name" value="VWF_A"/>
</dbReference>
<keyword evidence="1" id="KW-0732">Signal</keyword>
<dbReference type="AlphaFoldDB" id="A0A3D8H823"/>
<protein>
    <submittedName>
        <fullName evidence="3">DUF1194 domain-containing protein</fullName>
    </submittedName>
</protein>
<evidence type="ECO:0000259" key="2">
    <source>
        <dbReference type="PROSITE" id="PS50234"/>
    </source>
</evidence>
<dbReference type="PROSITE" id="PS50234">
    <property type="entry name" value="VWFA"/>
    <property type="match status" value="1"/>
</dbReference>
<dbReference type="RefSeq" id="WP_104271168.1">
    <property type="nucleotide sequence ID" value="NZ_PSSW01000008.1"/>
</dbReference>